<evidence type="ECO:0000256" key="2">
    <source>
        <dbReference type="SAM" id="Phobius"/>
    </source>
</evidence>
<accession>A0AAW3JPD8</accession>
<evidence type="ECO:0000256" key="1">
    <source>
        <dbReference type="SAM" id="MobiDB-lite"/>
    </source>
</evidence>
<dbReference type="SUPFAM" id="SSF49373">
    <property type="entry name" value="Invasin/intimin cell-adhesion fragments"/>
    <property type="match status" value="1"/>
</dbReference>
<dbReference type="Proteomes" id="UP000050833">
    <property type="component" value="Unassembled WGS sequence"/>
</dbReference>
<dbReference type="EMBL" id="LLKB01000008">
    <property type="protein sequence ID" value="KQC84024.1"/>
    <property type="molecule type" value="Genomic_DNA"/>
</dbReference>
<keyword evidence="2" id="KW-0472">Membrane</keyword>
<evidence type="ECO:0008006" key="5">
    <source>
        <dbReference type="Google" id="ProtNLM"/>
    </source>
</evidence>
<dbReference type="InterPro" id="IPR008964">
    <property type="entry name" value="Invasin/intimin_cell_adhesion"/>
</dbReference>
<feature type="region of interest" description="Disordered" evidence="1">
    <location>
        <begin position="192"/>
        <end position="349"/>
    </location>
</feature>
<feature type="compositionally biased region" description="Basic residues" evidence="1">
    <location>
        <begin position="267"/>
        <end position="277"/>
    </location>
</feature>
<name>A0AAW3JPD8_9FIRM</name>
<gene>
    <name evidence="3" type="ORF">APZ18_15140</name>
</gene>
<proteinExistence type="predicted"/>
<feature type="compositionally biased region" description="Basic residues" evidence="1">
    <location>
        <begin position="220"/>
        <end position="238"/>
    </location>
</feature>
<comment type="caution">
    <text evidence="3">The sequence shown here is derived from an EMBL/GenBank/DDBJ whole genome shotgun (WGS) entry which is preliminary data.</text>
</comment>
<feature type="transmembrane region" description="Helical" evidence="2">
    <location>
        <begin position="28"/>
        <end position="49"/>
    </location>
</feature>
<organism evidence="3 4">
    <name type="scientific">Butyribacter intestini</name>
    <dbReference type="NCBI Taxonomy" id="1703332"/>
    <lineage>
        <taxon>Bacteria</taxon>
        <taxon>Bacillati</taxon>
        <taxon>Bacillota</taxon>
        <taxon>Clostridia</taxon>
        <taxon>Lachnospirales</taxon>
        <taxon>Lachnospiraceae</taxon>
        <taxon>Butyribacter</taxon>
    </lineage>
</organism>
<feature type="compositionally biased region" description="Basic residues" evidence="1">
    <location>
        <begin position="247"/>
        <end position="258"/>
    </location>
</feature>
<feature type="compositionally biased region" description="Basic residues" evidence="1">
    <location>
        <begin position="297"/>
        <end position="306"/>
    </location>
</feature>
<sequence>MYHTHSKLSFILFFCNIKSSKKYHIKTAANLSAVFITMLITFFIITPPIQTFCHTKTDNTNISTVFSSDAVKQTLTLSETHYMLTNSAQLKQNILYKDTIKNNSVNYYYINNPAATNLFCIKCVSGKLTTNEIQFFDDANNEINTNIIRHQNYFYIDIKKLLAKAPSATRIYITAGSRKTSNIEIIYTKNITTPKSNNNNNADKKGIAKRNTQKSITKSSTKKKTYKKDTKKRIIKKAANKEDTKTHATKKSTTKNKKNITAIYKKTVQKSKPKKNNIHNQNNKSRRKTNNNAAAKKSNKNKIAHHKTTDKNKSKNNIAHHKITDKNRSKNNIAHHKTTDKNKTKNQNVNNKYVKFNTKFITLKSTKNTFLAYRTNIKVTNETKIIWTSSNTNIVSTNKHKITAHHKGLAIITLTIKDRTVCKKAICTIRVT</sequence>
<evidence type="ECO:0000313" key="4">
    <source>
        <dbReference type="Proteomes" id="UP000050833"/>
    </source>
</evidence>
<dbReference type="Gene3D" id="2.60.40.1080">
    <property type="match status" value="1"/>
</dbReference>
<dbReference type="AlphaFoldDB" id="A0AAW3JPD8"/>
<keyword evidence="2" id="KW-1133">Transmembrane helix</keyword>
<keyword evidence="2" id="KW-0812">Transmembrane</keyword>
<evidence type="ECO:0000313" key="3">
    <source>
        <dbReference type="EMBL" id="KQC84024.1"/>
    </source>
</evidence>
<protein>
    <recommendedName>
        <fullName evidence="5">BIG2 domain-containing protein</fullName>
    </recommendedName>
</protein>
<keyword evidence="4" id="KW-1185">Reference proteome</keyword>
<reference evidence="3 4" key="1">
    <citation type="submission" date="2015-10" db="EMBL/GenBank/DDBJ databases">
        <title>Butyribacter intestini gen. nov., sp. nov., a butyric acid-producing bacterium of the family Lachnospiraceae isolated from the human faeces.</title>
        <authorList>
            <person name="Zou Y."/>
            <person name="Xue W."/>
            <person name="Luo G."/>
            <person name="Lv M."/>
        </authorList>
    </citation>
    <scope>NUCLEOTIDE SEQUENCE [LARGE SCALE GENOMIC DNA]</scope>
    <source>
        <strain evidence="3 4">TF01-11</strain>
    </source>
</reference>